<proteinExistence type="predicted"/>
<dbReference type="EMBL" id="BPLR01004303">
    <property type="protein sequence ID" value="GIX93839.1"/>
    <property type="molecule type" value="Genomic_DNA"/>
</dbReference>
<protein>
    <submittedName>
        <fullName evidence="1">Uncharacterized protein</fullName>
    </submittedName>
</protein>
<evidence type="ECO:0000313" key="2">
    <source>
        <dbReference type="Proteomes" id="UP001054945"/>
    </source>
</evidence>
<gene>
    <name evidence="1" type="ORF">CEXT_342011</name>
</gene>
<accession>A0AAV4PD65</accession>
<dbReference type="Proteomes" id="UP001054945">
    <property type="component" value="Unassembled WGS sequence"/>
</dbReference>
<name>A0AAV4PD65_CAEEX</name>
<organism evidence="1 2">
    <name type="scientific">Caerostris extrusa</name>
    <name type="common">Bark spider</name>
    <name type="synonym">Caerostris bankana</name>
    <dbReference type="NCBI Taxonomy" id="172846"/>
    <lineage>
        <taxon>Eukaryota</taxon>
        <taxon>Metazoa</taxon>
        <taxon>Ecdysozoa</taxon>
        <taxon>Arthropoda</taxon>
        <taxon>Chelicerata</taxon>
        <taxon>Arachnida</taxon>
        <taxon>Araneae</taxon>
        <taxon>Araneomorphae</taxon>
        <taxon>Entelegynae</taxon>
        <taxon>Araneoidea</taxon>
        <taxon>Araneidae</taxon>
        <taxon>Caerostris</taxon>
    </lineage>
</organism>
<dbReference type="AlphaFoldDB" id="A0AAV4PD65"/>
<evidence type="ECO:0000313" key="1">
    <source>
        <dbReference type="EMBL" id="GIX93839.1"/>
    </source>
</evidence>
<keyword evidence="2" id="KW-1185">Reference proteome</keyword>
<comment type="caution">
    <text evidence="1">The sequence shown here is derived from an EMBL/GenBank/DDBJ whole genome shotgun (WGS) entry which is preliminary data.</text>
</comment>
<sequence length="241" mass="27172">MKKKQAKKMIVASNLGKGLLHICPLRNVLCGFYENKTGQKARKTKNPVINGGGILLIYNTGGLGRRWREREREGALNFKHFITSFPLLNHPSTFVLLASTIGDSAPGIEKEEYEKKQAKEMIHASNLGKGLLHMCPFRNVLCVYREHKTGQNFCIMCTRHVTARKPKPPEINERGTLLIFNTGGLGRRWREGRCPEFQTFHYVLSTLNHPSTFCSLAPTIGDSAPGIEKEEHEKKQAKSED</sequence>
<reference evidence="1 2" key="1">
    <citation type="submission" date="2021-06" db="EMBL/GenBank/DDBJ databases">
        <title>Caerostris extrusa draft genome.</title>
        <authorList>
            <person name="Kono N."/>
            <person name="Arakawa K."/>
        </authorList>
    </citation>
    <scope>NUCLEOTIDE SEQUENCE [LARGE SCALE GENOMIC DNA]</scope>
</reference>